<evidence type="ECO:0000256" key="8">
    <source>
        <dbReference type="ARBA" id="ARBA00022967"/>
    </source>
</evidence>
<dbReference type="CDD" id="cd03225">
    <property type="entry name" value="ABC_cobalt_CbiO_domain1"/>
    <property type="match status" value="1"/>
</dbReference>
<keyword evidence="4" id="KW-1003">Cell membrane</keyword>
<evidence type="ECO:0000256" key="9">
    <source>
        <dbReference type="ARBA" id="ARBA00023136"/>
    </source>
</evidence>
<dbReference type="Pfam" id="PF00005">
    <property type="entry name" value="ABC_tran"/>
    <property type="match status" value="2"/>
</dbReference>
<comment type="similarity">
    <text evidence="2">Belongs to the ABC transporter superfamily.</text>
</comment>
<keyword evidence="7 12" id="KW-0067">ATP-binding</keyword>
<dbReference type="InterPro" id="IPR050095">
    <property type="entry name" value="ECF_ABC_transporter_ATP-bd"/>
</dbReference>
<dbReference type="GO" id="GO:0016887">
    <property type="term" value="F:ATP hydrolysis activity"/>
    <property type="evidence" value="ECO:0007669"/>
    <property type="project" value="InterPro"/>
</dbReference>
<dbReference type="InterPro" id="IPR003439">
    <property type="entry name" value="ABC_transporter-like_ATP-bd"/>
</dbReference>
<dbReference type="InterPro" id="IPR017871">
    <property type="entry name" value="ABC_transporter-like_CS"/>
</dbReference>
<dbReference type="EMBL" id="CCBC010000205">
    <property type="protein sequence ID" value="CDO18827.1"/>
    <property type="molecule type" value="Genomic_DNA"/>
</dbReference>
<keyword evidence="5" id="KW-0677">Repeat</keyword>
<dbReference type="SUPFAM" id="SSF52540">
    <property type="entry name" value="P-loop containing nucleoside triphosphate hydrolases"/>
    <property type="match status" value="2"/>
</dbReference>
<feature type="domain" description="ABC transporter" evidence="11">
    <location>
        <begin position="3"/>
        <end position="242"/>
    </location>
</feature>
<keyword evidence="8" id="KW-1278">Translocase</keyword>
<reference evidence="12 13" key="2">
    <citation type="submission" date="2014-05" db="EMBL/GenBank/DDBJ databases">
        <title>Genome sequence of Streptococcus gallolyticus.</title>
        <authorList>
            <person name="Del Campo R."/>
        </authorList>
    </citation>
    <scope>NUCLEOTIDE SEQUENCE [LARGE SCALE GENOMIC DNA]</scope>
    <source>
        <strain evidence="12 13">LMG17956</strain>
    </source>
</reference>
<dbReference type="PROSITE" id="PS50893">
    <property type="entry name" value="ABC_TRANSPORTER_2"/>
    <property type="match status" value="2"/>
</dbReference>
<keyword evidence="6" id="KW-0547">Nucleotide-binding</keyword>
<proteinExistence type="inferred from homology"/>
<evidence type="ECO:0000256" key="3">
    <source>
        <dbReference type="ARBA" id="ARBA00022448"/>
    </source>
</evidence>
<protein>
    <submittedName>
        <fullName evidence="12">Putative ABC transporter, ATP-binding protein</fullName>
    </submittedName>
</protein>
<dbReference type="PANTHER" id="PTHR43553:SF23">
    <property type="entry name" value="ABC TRANSPORTER ATP-BINDING COMPONENT"/>
    <property type="match status" value="1"/>
</dbReference>
<feature type="domain" description="ABC transporter" evidence="11">
    <location>
        <begin position="264"/>
        <end position="461"/>
    </location>
</feature>
<evidence type="ECO:0000256" key="1">
    <source>
        <dbReference type="ARBA" id="ARBA00004202"/>
    </source>
</evidence>
<reference evidence="12 13" key="1">
    <citation type="submission" date="2014-02" db="EMBL/GenBank/DDBJ databases">
        <authorList>
            <person name="Manrique M."/>
        </authorList>
    </citation>
    <scope>NUCLEOTIDE SEQUENCE [LARGE SCALE GENOMIC DNA]</scope>
    <source>
        <strain evidence="12 13">LMG17956</strain>
    </source>
</reference>
<comment type="function">
    <text evidence="10">Probably part of an ABC transporter complex. Responsible for energy coupling to the transport system.</text>
</comment>
<evidence type="ECO:0000256" key="6">
    <source>
        <dbReference type="ARBA" id="ARBA00022741"/>
    </source>
</evidence>
<name>A0A060RLB8_9STRE</name>
<dbReference type="SMART" id="SM00382">
    <property type="entry name" value="AAA"/>
    <property type="match status" value="2"/>
</dbReference>
<organism evidence="12 13">
    <name type="scientific">Streptococcus gallolyticus</name>
    <dbReference type="NCBI Taxonomy" id="315405"/>
    <lineage>
        <taxon>Bacteria</taxon>
        <taxon>Bacillati</taxon>
        <taxon>Bacillota</taxon>
        <taxon>Bacilli</taxon>
        <taxon>Lactobacillales</taxon>
        <taxon>Streptococcaceae</taxon>
        <taxon>Streptococcus</taxon>
    </lineage>
</organism>
<comment type="subcellular location">
    <subcellularLocation>
        <location evidence="1">Cell membrane</location>
        <topology evidence="1">Peripheral membrane protein</topology>
    </subcellularLocation>
</comment>
<dbReference type="GO" id="GO:0042626">
    <property type="term" value="F:ATPase-coupled transmembrane transporter activity"/>
    <property type="evidence" value="ECO:0007669"/>
    <property type="project" value="TreeGrafter"/>
</dbReference>
<dbReference type="InterPro" id="IPR003593">
    <property type="entry name" value="AAA+_ATPase"/>
</dbReference>
<keyword evidence="9" id="KW-0472">Membrane</keyword>
<dbReference type="GO" id="GO:0043190">
    <property type="term" value="C:ATP-binding cassette (ABC) transporter complex"/>
    <property type="evidence" value="ECO:0007669"/>
    <property type="project" value="TreeGrafter"/>
</dbReference>
<comment type="caution">
    <text evidence="12">The sequence shown here is derived from an EMBL/GenBank/DDBJ whole genome shotgun (WGS) entry which is preliminary data.</text>
</comment>
<dbReference type="Gene3D" id="3.40.50.300">
    <property type="entry name" value="P-loop containing nucleotide triphosphate hydrolases"/>
    <property type="match status" value="2"/>
</dbReference>
<dbReference type="GO" id="GO:0005524">
    <property type="term" value="F:ATP binding"/>
    <property type="evidence" value="ECO:0007669"/>
    <property type="project" value="UniProtKB-KW"/>
</dbReference>
<dbReference type="Proteomes" id="UP000027584">
    <property type="component" value="Unassembled WGS sequence"/>
</dbReference>
<evidence type="ECO:0000256" key="5">
    <source>
        <dbReference type="ARBA" id="ARBA00022737"/>
    </source>
</evidence>
<dbReference type="PROSITE" id="PS00211">
    <property type="entry name" value="ABC_TRANSPORTER_1"/>
    <property type="match status" value="1"/>
</dbReference>
<evidence type="ECO:0000313" key="13">
    <source>
        <dbReference type="Proteomes" id="UP000027584"/>
    </source>
</evidence>
<dbReference type="AlphaFoldDB" id="A0A060RLB8"/>
<dbReference type="PANTHER" id="PTHR43553">
    <property type="entry name" value="HEAVY METAL TRANSPORTER"/>
    <property type="match status" value="1"/>
</dbReference>
<evidence type="ECO:0000313" key="12">
    <source>
        <dbReference type="EMBL" id="CDO18827.1"/>
    </source>
</evidence>
<accession>A0A060RLB8</accession>
<dbReference type="InterPro" id="IPR015856">
    <property type="entry name" value="ABC_transpr_CbiO/EcfA_su"/>
</dbReference>
<gene>
    <name evidence="12" type="ORF">BN963_SGAL_02034</name>
</gene>
<evidence type="ECO:0000256" key="7">
    <source>
        <dbReference type="ARBA" id="ARBA00022840"/>
    </source>
</evidence>
<evidence type="ECO:0000256" key="2">
    <source>
        <dbReference type="ARBA" id="ARBA00005417"/>
    </source>
</evidence>
<evidence type="ECO:0000256" key="4">
    <source>
        <dbReference type="ARBA" id="ARBA00022475"/>
    </source>
</evidence>
<evidence type="ECO:0000256" key="10">
    <source>
        <dbReference type="ARBA" id="ARBA00025157"/>
    </source>
</evidence>
<keyword evidence="3" id="KW-0813">Transport</keyword>
<evidence type="ECO:0000259" key="11">
    <source>
        <dbReference type="PROSITE" id="PS50893"/>
    </source>
</evidence>
<dbReference type="InterPro" id="IPR027417">
    <property type="entry name" value="P-loop_NTPase"/>
</dbReference>
<sequence length="464" mass="51417">MMISVKNLKFTYLNSKKLSLKIDSLQVAKGECLVLCGKSGSGKTTFARLLNGLVPEYYQGKLEGHIQVVGMQPGQNSVEEMSQKIASVFQNPATQFFHRKVEHELVFPCENQGIAQADIQSRLKQTTELFNLEQLLNYDLLNASGGEQQRVAIATANMQNPQLLILDEPSANLDQTSVERLKSHLKALKALGVTIVIAEHRLDFLKDLGDTYLYFENGEVTHTWSRKEWLALSEDKRHQLGLRGGKNLSFASQTLPETPAQDSLQVHELTLTAGKKSLGAISHLAFPAGKIIAILGQNGLGKSSFAKLLSGLNKSNGIISLAGRSLSEKERLKETAYVMQEISLQLFSDSVKKELLLGNQPKKDYQKIAENLGLRDLLQRHPLSLSGGEQQRVLIGNALLSDKKIFIFDEPTSGLDYEHMLAVGKLFQELKAAGKIVLVITHDKELVTTVCDYQLDFAKYISNE</sequence>